<gene>
    <name evidence="1" type="ORF">PG997_014113</name>
</gene>
<proteinExistence type="predicted"/>
<evidence type="ECO:0000313" key="1">
    <source>
        <dbReference type="EMBL" id="KAK8067366.1"/>
    </source>
</evidence>
<dbReference type="Proteomes" id="UP001433268">
    <property type="component" value="Unassembled WGS sequence"/>
</dbReference>
<comment type="caution">
    <text evidence="1">The sequence shown here is derived from an EMBL/GenBank/DDBJ whole genome shotgun (WGS) entry which is preliminary data.</text>
</comment>
<organism evidence="1 2">
    <name type="scientific">Apiospora hydei</name>
    <dbReference type="NCBI Taxonomy" id="1337664"/>
    <lineage>
        <taxon>Eukaryota</taxon>
        <taxon>Fungi</taxon>
        <taxon>Dikarya</taxon>
        <taxon>Ascomycota</taxon>
        <taxon>Pezizomycotina</taxon>
        <taxon>Sordariomycetes</taxon>
        <taxon>Xylariomycetidae</taxon>
        <taxon>Amphisphaeriales</taxon>
        <taxon>Apiosporaceae</taxon>
        <taxon>Apiospora</taxon>
    </lineage>
</organism>
<reference evidence="1 2" key="1">
    <citation type="submission" date="2023-01" db="EMBL/GenBank/DDBJ databases">
        <title>Analysis of 21 Apiospora genomes using comparative genomics revels a genus with tremendous synthesis potential of carbohydrate active enzymes and secondary metabolites.</title>
        <authorList>
            <person name="Sorensen T."/>
        </authorList>
    </citation>
    <scope>NUCLEOTIDE SEQUENCE [LARGE SCALE GENOMIC DNA]</scope>
    <source>
        <strain evidence="1 2">CBS 114990</strain>
    </source>
</reference>
<sequence length="255" mass="27180">MDPTTTYSFTIYNVSGGVQSYSLFSQPAVIDPMPEGLVSHSLLSARNVPSASVTATMTIQRDNFFAICGATYKDEAACVSVLDRKPVRLGSGPPKDVRGTTVALRVESGTPFFGPWEGSGADCGKHDAFCLNTGDGFTLKGARDRHFIAALGLSTSPSYHVGLHTSFTPAPNTKYQITPSRVYYIIPASTENPAVWHDAGDGLLHVRDAVQAEQVATATDAVPLVEVTFAVRQKEYAALHVSDDRLEAVDAKVGG</sequence>
<protein>
    <submittedName>
        <fullName evidence="1">Uncharacterized protein</fullName>
    </submittedName>
</protein>
<dbReference type="GeneID" id="92051487"/>
<accession>A0ABR1V847</accession>
<name>A0ABR1V847_9PEZI</name>
<keyword evidence="2" id="KW-1185">Reference proteome</keyword>
<dbReference type="RefSeq" id="XP_066664119.1">
    <property type="nucleotide sequence ID" value="XM_066818427.1"/>
</dbReference>
<dbReference type="EMBL" id="JAQQWN010000009">
    <property type="protein sequence ID" value="KAK8067366.1"/>
    <property type="molecule type" value="Genomic_DNA"/>
</dbReference>
<evidence type="ECO:0000313" key="2">
    <source>
        <dbReference type="Proteomes" id="UP001433268"/>
    </source>
</evidence>